<feature type="domain" description="WDHD1/CFT4 helical bundle" evidence="7">
    <location>
        <begin position="778"/>
        <end position="867"/>
    </location>
</feature>
<evidence type="ECO:0000259" key="8">
    <source>
        <dbReference type="Pfam" id="PF24817"/>
    </source>
</evidence>
<dbReference type="GO" id="GO:0043596">
    <property type="term" value="C:nuclear replication fork"/>
    <property type="evidence" value="ECO:0007669"/>
    <property type="project" value="TreeGrafter"/>
</dbReference>
<evidence type="ECO:0000313" key="9">
    <source>
        <dbReference type="EMBL" id="CAB3397573.1"/>
    </source>
</evidence>
<keyword evidence="3" id="KW-0677">Repeat</keyword>
<dbReference type="PANTHER" id="PTHR19932">
    <property type="entry name" value="WD REPEAT AND HMG-BOX DNA BINDING PROTEIN"/>
    <property type="match status" value="1"/>
</dbReference>
<evidence type="ECO:0000256" key="5">
    <source>
        <dbReference type="SAM" id="MobiDB-lite"/>
    </source>
</evidence>
<dbReference type="Pfam" id="PF20946">
    <property type="entry name" value="Ctf4_C"/>
    <property type="match status" value="1"/>
</dbReference>
<dbReference type="Proteomes" id="UP000494206">
    <property type="component" value="Unassembled WGS sequence"/>
</dbReference>
<dbReference type="Pfam" id="PF24817">
    <property type="entry name" value="WD40_WDHD1_1st"/>
    <property type="match status" value="1"/>
</dbReference>
<sequence>MASGTFTNIKNLNDTGIQTICTDISKKNKENIFVCGSEGCVLKFSKESLIGSDSPSIFNIGDATSGSIAWKDDVICVGYCTTDFVEGTEQKVLGKIVNEDFENPSNLADFQLEITTIDINDTYAVAGSSDFAVKRSTIAGSSKDIKRYDTDAEPVCLKIDPNNEFVAVASIDGMVHIIRLEEFELVTSFKAFPNFGVIDEKNPLIRMSWSIDGKQLFVPSNRHVKAYHRDSWESAENFSANETELNFSTCSVSACGNFLAASTMNNKIIVWRIENRELVSCSQYSRKSPGHTLITSVEFSPFSNDIIVADTNKGICLLQNALGNKSTSGSKKAIEFLNLNLEDDDADSIILSRTRPNFLDDEASMDVDENTRFSSASDDIGAIKKKYGFDNNGMTGLEEYGFNVGAEDVQETKESVSTSNKNGDGTEFPMYEAPRRKLIPERFVCGCSPMEMSQRYLKYNQYGVVRSYVNQQAKTSGIEIEFHNKAIHADIILDNFETNYELADISLNVVALASFESKRKEKQQEKIDDLCLDDNKKEENKGTSELFVIPVSTFESQRWTTTLPRGDGAIDVLVSEEMVVVLTKKRNVRSFTITGLQRQIFTHPGPILTAACFQDRISIASVIGGEFYESDRKKEPQWRFEVTEYYVNNRDWYRYPMNRNSSGARNRIDVPVAAGEQLEWLSYSTKGKLVTMDSAYNVHVLTAPALWMPIFDSQGVLRALSDGIFPIGAVENAKGNEFRYIYCRGTKYPLVSGINAPTSVGWALPYCQPDNERTKNEQELLFNELAQCDAIREGDRNALERLEKFHLAALTKLFAYAVKSDCDGRAVELASLVTSSKGIQLFCNYASKNRKQMLSEKVAELGRKNLERAVEPTIDMFRPTPSRISAVVVNEENEIRPVSRIPLGRKNRKRTREEETQNSAKAQPARKQAKLQFGTGTPKNKKVAVVGESVEKENTPVEEEETQVKKLFTPYDLWFESSEDLLRSEFDGDISDFAKFGIQKFRALSKEQKNKWKELAQQKNKDN</sequence>
<evidence type="ECO:0000259" key="6">
    <source>
        <dbReference type="Pfam" id="PF12341"/>
    </source>
</evidence>
<keyword evidence="4" id="KW-0539">Nucleus</keyword>
<proteinExistence type="predicted"/>
<dbReference type="InterPro" id="IPR036322">
    <property type="entry name" value="WD40_repeat_dom_sf"/>
</dbReference>
<protein>
    <recommendedName>
        <fullName evidence="11">Minichromosome loss protein Mcl1 middle region domain-containing protein</fullName>
    </recommendedName>
</protein>
<dbReference type="Gene3D" id="2.130.10.10">
    <property type="entry name" value="YVTN repeat-like/Quinoprotein amine dehydrogenase"/>
    <property type="match status" value="1"/>
</dbReference>
<dbReference type="GO" id="GO:0006261">
    <property type="term" value="P:DNA-templated DNA replication"/>
    <property type="evidence" value="ECO:0007669"/>
    <property type="project" value="TreeGrafter"/>
</dbReference>
<dbReference type="InterPro" id="IPR001680">
    <property type="entry name" value="WD40_rpt"/>
</dbReference>
<evidence type="ECO:0000256" key="2">
    <source>
        <dbReference type="ARBA" id="ARBA00022574"/>
    </source>
</evidence>
<feature type="region of interest" description="Disordered" evidence="5">
    <location>
        <begin position="899"/>
        <end position="940"/>
    </location>
</feature>
<dbReference type="GO" id="GO:0006281">
    <property type="term" value="P:DNA repair"/>
    <property type="evidence" value="ECO:0007669"/>
    <property type="project" value="TreeGrafter"/>
</dbReference>
<evidence type="ECO:0000256" key="4">
    <source>
        <dbReference type="ARBA" id="ARBA00023242"/>
    </source>
</evidence>
<dbReference type="Pfam" id="PF12341">
    <property type="entry name" value="Mcl1_mid"/>
    <property type="match status" value="1"/>
</dbReference>
<dbReference type="InterPro" id="IPR022100">
    <property type="entry name" value="WDHD1/CFT4_beta-prop_2nd"/>
</dbReference>
<dbReference type="EMBL" id="CADEPM010000001">
    <property type="protein sequence ID" value="CAB3397573.1"/>
    <property type="molecule type" value="Genomic_DNA"/>
</dbReference>
<reference evidence="9 10" key="1">
    <citation type="submission" date="2020-04" db="EMBL/GenBank/DDBJ databases">
        <authorList>
            <person name="Laetsch R D."/>
            <person name="Stevens L."/>
            <person name="Kumar S."/>
            <person name="Blaxter L. M."/>
        </authorList>
    </citation>
    <scope>NUCLEOTIDE SEQUENCE [LARGE SCALE GENOMIC DNA]</scope>
</reference>
<dbReference type="GO" id="GO:0000278">
    <property type="term" value="P:mitotic cell cycle"/>
    <property type="evidence" value="ECO:0007669"/>
    <property type="project" value="TreeGrafter"/>
</dbReference>
<dbReference type="AlphaFoldDB" id="A0A8S1EAU4"/>
<dbReference type="InterPro" id="IPR057646">
    <property type="entry name" value="WD40_WDHD1_1st"/>
</dbReference>
<dbReference type="GO" id="GO:0003682">
    <property type="term" value="F:chromatin binding"/>
    <property type="evidence" value="ECO:0007669"/>
    <property type="project" value="TreeGrafter"/>
</dbReference>
<dbReference type="PANTHER" id="PTHR19932:SF10">
    <property type="entry name" value="WD REPEAT AND HMG-BOX DNA-BINDING PROTEIN 1"/>
    <property type="match status" value="1"/>
</dbReference>
<name>A0A8S1EAU4_9PELO</name>
<feature type="domain" description="WDHD1 first WD40" evidence="8">
    <location>
        <begin position="16"/>
        <end position="314"/>
    </location>
</feature>
<evidence type="ECO:0000256" key="3">
    <source>
        <dbReference type="ARBA" id="ARBA00022737"/>
    </source>
</evidence>
<dbReference type="SUPFAM" id="SSF50978">
    <property type="entry name" value="WD40 repeat-like"/>
    <property type="match status" value="1"/>
</dbReference>
<accession>A0A8S1EAU4</accession>
<keyword evidence="2" id="KW-0853">WD repeat</keyword>
<dbReference type="InterPro" id="IPR015943">
    <property type="entry name" value="WD40/YVTN_repeat-like_dom_sf"/>
</dbReference>
<feature type="domain" description="WDHD1/CFT4 second beta-propeller" evidence="6">
    <location>
        <begin position="443"/>
        <end position="765"/>
    </location>
</feature>
<dbReference type="SMART" id="SM00320">
    <property type="entry name" value="WD40"/>
    <property type="match status" value="3"/>
</dbReference>
<gene>
    <name evidence="9" type="ORF">CBOVIS_LOCUS965</name>
</gene>
<evidence type="ECO:0000256" key="1">
    <source>
        <dbReference type="ARBA" id="ARBA00004123"/>
    </source>
</evidence>
<comment type="caution">
    <text evidence="9">The sequence shown here is derived from an EMBL/GenBank/DDBJ whole genome shotgun (WGS) entry which is preliminary data.</text>
</comment>
<dbReference type="InterPro" id="IPR048591">
    <property type="entry name" value="WDHD1/CFT4_hel"/>
</dbReference>
<dbReference type="OrthoDB" id="427368at2759"/>
<evidence type="ECO:0000259" key="7">
    <source>
        <dbReference type="Pfam" id="PF20946"/>
    </source>
</evidence>
<evidence type="ECO:0000313" key="10">
    <source>
        <dbReference type="Proteomes" id="UP000494206"/>
    </source>
</evidence>
<comment type="subcellular location">
    <subcellularLocation>
        <location evidence="1">Nucleus</location>
    </subcellularLocation>
</comment>
<organism evidence="9 10">
    <name type="scientific">Caenorhabditis bovis</name>
    <dbReference type="NCBI Taxonomy" id="2654633"/>
    <lineage>
        <taxon>Eukaryota</taxon>
        <taxon>Metazoa</taxon>
        <taxon>Ecdysozoa</taxon>
        <taxon>Nematoda</taxon>
        <taxon>Chromadorea</taxon>
        <taxon>Rhabditida</taxon>
        <taxon>Rhabditina</taxon>
        <taxon>Rhabditomorpha</taxon>
        <taxon>Rhabditoidea</taxon>
        <taxon>Rhabditidae</taxon>
        <taxon>Peloderinae</taxon>
        <taxon>Caenorhabditis</taxon>
    </lineage>
</organism>
<keyword evidence="10" id="KW-1185">Reference proteome</keyword>
<evidence type="ECO:0008006" key="11">
    <source>
        <dbReference type="Google" id="ProtNLM"/>
    </source>
</evidence>